<dbReference type="InterPro" id="IPR041157">
    <property type="entry name" value="PUD1/2"/>
</dbReference>
<dbReference type="Proteomes" id="UP000008068">
    <property type="component" value="Unassembled WGS sequence"/>
</dbReference>
<dbReference type="HOGENOM" id="CLU_110839_0_0_1"/>
<dbReference type="eggNOG" id="ENOG502TIIV">
    <property type="taxonomic scope" value="Eukaryota"/>
</dbReference>
<dbReference type="Gene3D" id="2.60.40.3820">
    <property type="match status" value="1"/>
</dbReference>
<dbReference type="OMA" id="YKPENWR"/>
<keyword evidence="4" id="KW-1185">Reference proteome</keyword>
<organism evidence="4">
    <name type="scientific">Caenorhabditis brenneri</name>
    <name type="common">Nematode worm</name>
    <dbReference type="NCBI Taxonomy" id="135651"/>
    <lineage>
        <taxon>Eukaryota</taxon>
        <taxon>Metazoa</taxon>
        <taxon>Ecdysozoa</taxon>
        <taxon>Nematoda</taxon>
        <taxon>Chromadorea</taxon>
        <taxon>Rhabditida</taxon>
        <taxon>Rhabditina</taxon>
        <taxon>Rhabditomorpha</taxon>
        <taxon>Rhabditoidea</taxon>
        <taxon>Rhabditidae</taxon>
        <taxon>Peloderinae</taxon>
        <taxon>Caenorhabditis</taxon>
    </lineage>
</organism>
<dbReference type="FunCoup" id="G0PG22">
    <property type="interactions" value="2"/>
</dbReference>
<dbReference type="STRING" id="135651.G0PG22"/>
<accession>G0PG22</accession>
<feature type="domain" description="Up-regulated in Daf-2" evidence="2">
    <location>
        <begin position="110"/>
        <end position="157"/>
    </location>
</feature>
<gene>
    <name evidence="3" type="ORF">CAEBREN_19712</name>
</gene>
<evidence type="ECO:0000313" key="3">
    <source>
        <dbReference type="EMBL" id="EGT54687.1"/>
    </source>
</evidence>
<reference evidence="4" key="1">
    <citation type="submission" date="2011-07" db="EMBL/GenBank/DDBJ databases">
        <authorList>
            <consortium name="Caenorhabditis brenneri Sequencing and Analysis Consortium"/>
            <person name="Wilson R.K."/>
        </authorList>
    </citation>
    <scope>NUCLEOTIDE SEQUENCE [LARGE SCALE GENOMIC DNA]</scope>
    <source>
        <strain evidence="4">PB2801</strain>
    </source>
</reference>
<evidence type="ECO:0000256" key="1">
    <source>
        <dbReference type="SAM" id="MobiDB-lite"/>
    </source>
</evidence>
<feature type="compositionally biased region" description="Polar residues" evidence="1">
    <location>
        <begin position="1"/>
        <end position="13"/>
    </location>
</feature>
<dbReference type="AlphaFoldDB" id="G0PG22"/>
<dbReference type="PANTHER" id="PTHR31557:SF1">
    <property type="entry name" value="UP-REGULATED IN DAF-2 DOMAIN-CONTAINING PROTEIN"/>
    <property type="match status" value="1"/>
</dbReference>
<proteinExistence type="predicted"/>
<name>G0PG22_CAEBE</name>
<dbReference type="InParanoid" id="G0PG22"/>
<evidence type="ECO:0000313" key="4">
    <source>
        <dbReference type="Proteomes" id="UP000008068"/>
    </source>
</evidence>
<dbReference type="EMBL" id="GL380394">
    <property type="protein sequence ID" value="EGT54687.1"/>
    <property type="molecule type" value="Genomic_DNA"/>
</dbReference>
<dbReference type="Pfam" id="PF18457">
    <property type="entry name" value="PUD1_2"/>
    <property type="match status" value="2"/>
</dbReference>
<feature type="region of interest" description="Disordered" evidence="1">
    <location>
        <begin position="1"/>
        <end position="34"/>
    </location>
</feature>
<protein>
    <recommendedName>
        <fullName evidence="2">Up-regulated in Daf-2 domain-containing protein</fullName>
    </recommendedName>
</protein>
<evidence type="ECO:0000259" key="2">
    <source>
        <dbReference type="Pfam" id="PF18457"/>
    </source>
</evidence>
<sequence length="165" mass="18816">MSSEVAETPQATNAEDPPPPQGTARSAKIHVENKTSDPFKVQIIHKYTGEPVQASRFELLQPGDKKFMLKVTYTTGFWTTGVDNWKVHAVKLTETGEYDEDGNKMYKPENWRTGHSLADDWKKHTLRSEDDDKETWIRLYKNEVVFDSPSGTSTSEFKKGEYEGI</sequence>
<feature type="domain" description="Up-regulated in Daf-2" evidence="2">
    <location>
        <begin position="23"/>
        <end position="108"/>
    </location>
</feature>
<dbReference type="OrthoDB" id="5785880at2759"/>
<dbReference type="PANTHER" id="PTHR31557">
    <property type="entry name" value="5C820-RELATED-RELATED"/>
    <property type="match status" value="1"/>
</dbReference>